<evidence type="ECO:0000313" key="1">
    <source>
        <dbReference type="EMBL" id="SDS78244.1"/>
    </source>
</evidence>
<dbReference type="InterPro" id="IPR021784">
    <property type="entry name" value="DUF3349"/>
</dbReference>
<proteinExistence type="predicted"/>
<dbReference type="Proteomes" id="UP000199092">
    <property type="component" value="Chromosome I"/>
</dbReference>
<gene>
    <name evidence="1" type="ORF">SAMN04488543_2369</name>
</gene>
<reference evidence="1 2" key="1">
    <citation type="submission" date="2016-10" db="EMBL/GenBank/DDBJ databases">
        <authorList>
            <person name="de Groot N.N."/>
        </authorList>
    </citation>
    <scope>NUCLEOTIDE SEQUENCE [LARGE SCALE GENOMIC DNA]</scope>
    <source>
        <strain evidence="1 2">DSM 21741</strain>
    </source>
</reference>
<protein>
    <recommendedName>
        <fullName evidence="3">DUF3349 domain-containing protein</fullName>
    </recommendedName>
</protein>
<evidence type="ECO:0008006" key="3">
    <source>
        <dbReference type="Google" id="ProtNLM"/>
    </source>
</evidence>
<keyword evidence="2" id="KW-1185">Reference proteome</keyword>
<dbReference type="Gene3D" id="6.10.140.2080">
    <property type="match status" value="1"/>
</dbReference>
<dbReference type="Gene3D" id="1.10.10.2390">
    <property type="match status" value="1"/>
</dbReference>
<dbReference type="RefSeq" id="WP_197677006.1">
    <property type="nucleotide sequence ID" value="NZ_LT629749.1"/>
</dbReference>
<name>A0A1H1V0C1_9ACTN</name>
<dbReference type="AlphaFoldDB" id="A0A1H1V0C1"/>
<dbReference type="EMBL" id="LT629749">
    <property type="protein sequence ID" value="SDS78244.1"/>
    <property type="molecule type" value="Genomic_DNA"/>
</dbReference>
<dbReference type="STRING" id="546871.SAMN04488543_2369"/>
<organism evidence="1 2">
    <name type="scientific">Friedmanniella luteola</name>
    <dbReference type="NCBI Taxonomy" id="546871"/>
    <lineage>
        <taxon>Bacteria</taxon>
        <taxon>Bacillati</taxon>
        <taxon>Actinomycetota</taxon>
        <taxon>Actinomycetes</taxon>
        <taxon>Propionibacteriales</taxon>
        <taxon>Nocardioidaceae</taxon>
        <taxon>Friedmanniella</taxon>
    </lineage>
</organism>
<sequence>MPLTGFLSSVVGWLRAGYPDGIPATDYIPLVALLARRLTHDEVQAIADELARVGDPGIDDIDIGTMITKVTAELPSEEDIDRVRVRLARGGWPLGDQRTAS</sequence>
<dbReference type="Pfam" id="PF11829">
    <property type="entry name" value="DUF3349"/>
    <property type="match status" value="1"/>
</dbReference>
<evidence type="ECO:0000313" key="2">
    <source>
        <dbReference type="Proteomes" id="UP000199092"/>
    </source>
</evidence>
<accession>A0A1H1V0C1</accession>